<dbReference type="Proteomes" id="UP000683401">
    <property type="component" value="Chromosome"/>
</dbReference>
<dbReference type="RefSeq" id="WP_216704765.1">
    <property type="nucleotide sequence ID" value="NZ_CP076668.1"/>
</dbReference>
<dbReference type="EMBL" id="CP076668">
    <property type="protein sequence ID" value="QWU83699.1"/>
    <property type="molecule type" value="Genomic_DNA"/>
</dbReference>
<dbReference type="InterPro" id="IPR046673">
    <property type="entry name" value="ToxA_N"/>
</dbReference>
<proteinExistence type="predicted"/>
<dbReference type="Pfam" id="PF20178">
    <property type="entry name" value="ToxA_N"/>
    <property type="match status" value="2"/>
</dbReference>
<evidence type="ECO:0000313" key="4">
    <source>
        <dbReference type="Proteomes" id="UP000683401"/>
    </source>
</evidence>
<feature type="domain" description="Dermonecrotic toxin N-terminal" evidence="2">
    <location>
        <begin position="334"/>
        <end position="563"/>
    </location>
</feature>
<dbReference type="CDD" id="cd14729">
    <property type="entry name" value="RtxA-like"/>
    <property type="match status" value="2"/>
</dbReference>
<protein>
    <submittedName>
        <fullName evidence="3">Membrane-targeted effector domain-containing toxin</fullName>
    </submittedName>
</protein>
<sequence length="2035" mass="227539">METLPPPHGFPNDTLPAATAALKRLSELSIDLLTDLKGLPAVDDALLDADASRQEHKTVRLLQRINDYWDAPSAPDGTRYEKFLTGMQQALRDELSIRIHERDLGTQHLACLPTSRRRSDSTSAAPARNFALHVQLQENERAEVAGALVMSQDQGPALLVLPGIGVAGFTSLEEMCKTLAGWLNDPTLKDALLNCTEQRYQDVLTAIDNDPDLHLDPFTAADLLLTPIVGAPYTYAMERLLDKQHEDVRYACTQTKGDDRKTRKTRIQNAIAMRGLFGPGAMLELRELASLERRYRRSLPDWIKMASQEDRNAYAERLRQYDQARNVTISALNAAASPEQFARAQLRTRLANDLGYELDPSALLVSTQRTLPVTGEPYTVPRSLADLALYGLHPGDRTAGSEFLEHTTFSLEGEPLAKDYASLTPAYLAKVIEKLDLRLTFAAFQQTENRKEHNQQLMELLTRRQISALAYAAKMQGHIQPGDVTTVEAVTNPQQATTNSRLLVQQVKMNSLILSKLLVIRQETASGQLERLIMVALDIPQPQCFWAFDNETQLRNELVSWSASAPLCDYLLKQIEVTSRSILAEKLAALKLKPYPSADFLQLVSLSGFDRALNILAEQHARVAMSEQEHHTPAWYRNASPAQRQELLALEDAANGARKNYDDKPHTQMQPFKDYVHERASQQIGKLLGVPAGSVDPDLIVIRSERETITYTDMLLNGYDDSIGIIRSTADTEASFSGPKGVNLSALSPQKVAESVRSQWLADEYIALVKRTLLNAASQGYEYRRNTSLLITQLQMKAAALRSLLKGHINATQYQWLRDSIDHAHLSGAPIRAQYPLYPLQIHIDKPFIASRLEGINQLVIPDTNLTHVETVQGCIAVLPMSIRQAALLYTPQAPDGIEFRLFGSFTDSLGTPGMIDYYKDRCRLQSRKTLSFFLNDMRKGNANKAPFLPRESIADFADTCFNRPILRKLRDVEETTTGRNDMLTSLIWVSVEVIATIITLPFPPASFVVGALLSLHDTVRALQSLRDGDSETASAYILTAMLNSFGAAGDLHSGLKGFGSVVRQAGPPPPPDSALRPLQRTASLPRYEDLYPVNLNNETFLVGKPDSNGYFPVMRNVSSYPTEVGSTGQFIKPGAGGTWQPSGSTLDIATPSHAGVHHGFEVHVSLNKVPRIGDGHAKGVCIVNGKHYIELSGKSFEVQYDAQIRSWQIIDPHNPFAFFGKQPVRLDEQGKWRLADRQQLRGGGRDSPQNYRPLPEDEIASPGTILGDYELPESMRPHMDLIISGEGYDPSGLGLMPYFETYFVDMRRKLTALREKLYRDANAFFASPTLPPRPSLPALKPEASIDTLFESLLAQNNGLVLSETPRSVASKRLLIQNMPLLAKERVEILYIEHLFTDKHLPKLARYRQLGKKTRSGSHEIKEHLEYINDKALNNQTTEYDYYHLIKMAHRHGIEVRPFSSSISYPLIRHPVSAAVDDAVAGQKMSNFFGHKVISSDVAADPSRRWIALLDEKLATTHGQVPGIAELEGVPSVHIQEVASGSHTRIRSTAGTASADDAARSDFTIEFANPLIISQAKKPPESTLLDMALFKELGNRQGRENVQIWAGEYGFRWNETEGWLRIEPEQWTPNSPPSAIQQSLADATYELPVENRATLYQLANFEHKGLDQHYFFMVPELGEVRNKFFKVRSKLQADARNIATLELPARPKLPNVDPQTPLPDFLQTLYHHTDGLVIGESHSAVASKKLIIDNLPLLSQRKVKTLYMEHLLTDVHQADLDRFFETGQMNKTLLHDLKILDRVHHTDPNGIYNFEQLVIKAQQNGVEIRAIDCSASYYLKGLLREAPTSRQQMMNYFAHITIRKHQEVMGKHKWIALVGNTHANTYQKIIPGIAELEAGIGLRVTDAPPGQSRGVTIDPGDSIRRGLSTETVPIKSDYLVEMEIPGATRAISLRPEQPLPIEERLFRPGMFMIEQSEGGLQNIVHRSRDTFIYRTRVQTNAEGKIYIDRPAWTNVHMKPYNNMFALVAALEEFHMTYVS</sequence>
<evidence type="ECO:0000313" key="3">
    <source>
        <dbReference type="EMBL" id="QWU83699.1"/>
    </source>
</evidence>
<feature type="domain" description="Dermonecrotic toxin N-terminal" evidence="2">
    <location>
        <begin position="700"/>
        <end position="905"/>
    </location>
</feature>
<reference evidence="4" key="1">
    <citation type="submission" date="2021-06" db="EMBL/GenBank/DDBJ databases">
        <title>Identification of Pseudomonas cichorii causing bacterial leaf black spot of flue-cured tobacco, a new disease in China.</title>
        <authorList>
            <person name="Lu C.-H."/>
        </authorList>
    </citation>
    <scope>NUCLEOTIDE SEQUENCE [LARGE SCALE GENOMIC DNA]</scope>
    <source>
        <strain evidence="4">LJ2</strain>
    </source>
</reference>
<keyword evidence="4" id="KW-1185">Reference proteome</keyword>
<accession>A0ABX8HT91</accession>
<evidence type="ECO:0000256" key="1">
    <source>
        <dbReference type="SAM" id="MobiDB-lite"/>
    </source>
</evidence>
<evidence type="ECO:0000259" key="2">
    <source>
        <dbReference type="Pfam" id="PF20178"/>
    </source>
</evidence>
<name>A0ABX8HT91_9PSED</name>
<gene>
    <name evidence="3" type="ORF">KQP88_02535</name>
</gene>
<feature type="region of interest" description="Disordered" evidence="1">
    <location>
        <begin position="1237"/>
        <end position="1264"/>
    </location>
</feature>
<organism evidence="3 4">
    <name type="scientific">Pseudomonas lijiangensis</name>
    <dbReference type="NCBI Taxonomy" id="2995658"/>
    <lineage>
        <taxon>Bacteria</taxon>
        <taxon>Pseudomonadati</taxon>
        <taxon>Pseudomonadota</taxon>
        <taxon>Gammaproteobacteria</taxon>
        <taxon>Pseudomonadales</taxon>
        <taxon>Pseudomonadaceae</taxon>
        <taxon>Pseudomonas</taxon>
    </lineage>
</organism>